<evidence type="ECO:0000259" key="4">
    <source>
        <dbReference type="PROSITE" id="PS50158"/>
    </source>
</evidence>
<feature type="domain" description="CCHC-type" evidence="4">
    <location>
        <begin position="166"/>
        <end position="181"/>
    </location>
</feature>
<dbReference type="Pfam" id="PF25597">
    <property type="entry name" value="SH3_retrovirus"/>
    <property type="match status" value="1"/>
</dbReference>
<name>A0A699IHB5_TANCI</name>
<dbReference type="GO" id="GO:0008270">
    <property type="term" value="F:zinc ion binding"/>
    <property type="evidence" value="ECO:0007669"/>
    <property type="project" value="UniProtKB-KW"/>
</dbReference>
<dbReference type="InterPro" id="IPR036875">
    <property type="entry name" value="Znf_CCHC_sf"/>
</dbReference>
<protein>
    <recommendedName>
        <fullName evidence="4">CCHC-type domain-containing protein</fullName>
    </recommendedName>
</protein>
<dbReference type="PROSITE" id="PS50158">
    <property type="entry name" value="ZF_CCHC"/>
    <property type="match status" value="1"/>
</dbReference>
<evidence type="ECO:0000313" key="5">
    <source>
        <dbReference type="EMBL" id="GEZ53824.1"/>
    </source>
</evidence>
<dbReference type="PANTHER" id="PTHR11439:SF515">
    <property type="entry name" value="GAG-POL POLYPROTEIN"/>
    <property type="match status" value="1"/>
</dbReference>
<evidence type="ECO:0000256" key="2">
    <source>
        <dbReference type="PROSITE-ProRule" id="PRU00047"/>
    </source>
</evidence>
<feature type="compositionally biased region" description="Low complexity" evidence="3">
    <location>
        <begin position="110"/>
        <end position="122"/>
    </location>
</feature>
<feature type="region of interest" description="Disordered" evidence="3">
    <location>
        <begin position="98"/>
        <end position="162"/>
    </location>
</feature>
<feature type="compositionally biased region" description="Basic and acidic residues" evidence="3">
    <location>
        <begin position="439"/>
        <end position="454"/>
    </location>
</feature>
<dbReference type="EMBL" id="BKCJ010291165">
    <property type="protein sequence ID" value="GEZ53824.1"/>
    <property type="molecule type" value="Genomic_DNA"/>
</dbReference>
<dbReference type="SUPFAM" id="SSF56672">
    <property type="entry name" value="DNA/RNA polymerases"/>
    <property type="match status" value="1"/>
</dbReference>
<feature type="compositionally biased region" description="Basic and acidic residues" evidence="3">
    <location>
        <begin position="150"/>
        <end position="162"/>
    </location>
</feature>
<dbReference type="Pfam" id="PF00098">
    <property type="entry name" value="zf-CCHC"/>
    <property type="match status" value="1"/>
</dbReference>
<dbReference type="Pfam" id="PF07727">
    <property type="entry name" value="RVT_2"/>
    <property type="match status" value="1"/>
</dbReference>
<dbReference type="PANTHER" id="PTHR11439">
    <property type="entry name" value="GAG-POL-RELATED RETROTRANSPOSON"/>
    <property type="match status" value="1"/>
</dbReference>
<dbReference type="InterPro" id="IPR054722">
    <property type="entry name" value="PolX-like_BBD"/>
</dbReference>
<dbReference type="InterPro" id="IPR057670">
    <property type="entry name" value="SH3_retrovirus"/>
</dbReference>
<keyword evidence="2" id="KW-0479">Metal-binding</keyword>
<dbReference type="Pfam" id="PF22936">
    <property type="entry name" value="Pol_BBD"/>
    <property type="match status" value="1"/>
</dbReference>
<feature type="compositionally biased region" description="Basic and acidic residues" evidence="3">
    <location>
        <begin position="98"/>
        <end position="109"/>
    </location>
</feature>
<dbReference type="SMART" id="SM00343">
    <property type="entry name" value="ZnF_C2HC"/>
    <property type="match status" value="1"/>
</dbReference>
<feature type="compositionally biased region" description="Gly residues" evidence="3">
    <location>
        <begin position="130"/>
        <end position="146"/>
    </location>
</feature>
<keyword evidence="2" id="KW-0863">Zinc-finger</keyword>
<dbReference type="AlphaFoldDB" id="A0A699IHB5"/>
<reference evidence="5" key="1">
    <citation type="journal article" date="2019" name="Sci. Rep.">
        <title>Draft genome of Tanacetum cinerariifolium, the natural source of mosquito coil.</title>
        <authorList>
            <person name="Yamashiro T."/>
            <person name="Shiraishi A."/>
            <person name="Satake H."/>
            <person name="Nakayama K."/>
        </authorList>
    </citation>
    <scope>NUCLEOTIDE SEQUENCE</scope>
</reference>
<proteinExistence type="predicted"/>
<keyword evidence="1" id="KW-0645">Protease</keyword>
<dbReference type="InterPro" id="IPR025724">
    <property type="entry name" value="GAG-pre-integrase_dom"/>
</dbReference>
<dbReference type="GO" id="GO:0004190">
    <property type="term" value="F:aspartic-type endopeptidase activity"/>
    <property type="evidence" value="ECO:0007669"/>
    <property type="project" value="UniProtKB-KW"/>
</dbReference>
<feature type="region of interest" description="Disordered" evidence="3">
    <location>
        <begin position="434"/>
        <end position="454"/>
    </location>
</feature>
<dbReference type="GO" id="GO:0003676">
    <property type="term" value="F:nucleic acid binding"/>
    <property type="evidence" value="ECO:0007669"/>
    <property type="project" value="InterPro"/>
</dbReference>
<dbReference type="InterPro" id="IPR001878">
    <property type="entry name" value="Znf_CCHC"/>
</dbReference>
<dbReference type="InterPro" id="IPR013103">
    <property type="entry name" value="RVT_2"/>
</dbReference>
<dbReference type="CDD" id="cd09272">
    <property type="entry name" value="RNase_HI_RT_Ty1"/>
    <property type="match status" value="1"/>
</dbReference>
<sequence length="970" mass="110988">MALAAIYQGIPEVMLLSLAEKETAKETWTTLKTTYMGADRVKTARVQTLKAEFKFGDLYHMSVEEVVGRLKTYEERIKGHVEADEKKLFLTHQEWFERNKKQSEDDSKSGNKNYRGSSSNSRGRGRGRGRGNWSGNQGGRGRGGGNQQRDGYRGSDKNQDKSKVQCYNCQQYGHYAAECRNPRRERNQEANLTQENNDGEPALLLSTFDEDDRVQEVFLNEENVNPRLKSATNVGSNHMTGYKDKFRELDRSIHGSVKFRDGSKVRIEGKGSILFKCKNGEHRLLQEVYFIPRLCSNIISLGQLAEGDDQIIMHGSFLWVHDVKGKLLMKVRRSPNRLYKIQLEKVKSRCLLGKSDEEVKLWHTRMGHVNYVELKLMSDKEMVQGLPKITNQNGLCEGCLEGKQARKSFSTHSNFMSTRRLELVHGDLCGPISPPIPTRNREMKPNRNGDGKKYYERDESTRLFMGEAVRNAVYVLNRVTIKSLHNSTPYQMWTGRKPSIGMKAYRLFDPDTGRIRVTRDVLFNEERPWQWGKSEKFKGTPGATLTLEGFIPQDNREDDDMESPTGLEFLAQGTDEHYKTNLEDEPVTLISSVGSAGSTSSLTRGGAPKRYRTLTDLYDETNEVLLLNDGEEPTSPTSYSMAYKHEEWKEAMKTELDSIERNNTWTLVYALVARIETVRILLAFLSKNGCFIHHLDVKFAFLNGELEDEVYVVQPEGYEKKDQPGKVYKLSKALYGLRQAPRAWNLRLDRCLKQLGFKRCLLISRFMEKPTAQHLKAVNYILIYVKGTVNYGIVYTKGSGEDIIIGYMDSNFARDVNDRRSTRGMVFYLNNNLVTWGSQKQHCVALFSCEAEFMAATTATCQAIWIKRLLSKITGREIKPPMLFIDNKSTLDLAKNPVFHGRSKHIDTKFHFIRECVEKGEITVQHVCSKEQRAHILTKSMAKHQFEDMRSLLGVKELLNSRLKGKLLKC</sequence>
<dbReference type="Gene3D" id="4.10.60.10">
    <property type="entry name" value="Zinc finger, CCHC-type"/>
    <property type="match status" value="1"/>
</dbReference>
<dbReference type="Pfam" id="PF13976">
    <property type="entry name" value="gag_pre-integrs"/>
    <property type="match status" value="1"/>
</dbReference>
<comment type="caution">
    <text evidence="5">The sequence shown here is derived from an EMBL/GenBank/DDBJ whole genome shotgun (WGS) entry which is preliminary data.</text>
</comment>
<accession>A0A699IHB5</accession>
<evidence type="ECO:0000256" key="1">
    <source>
        <dbReference type="ARBA" id="ARBA00022750"/>
    </source>
</evidence>
<gene>
    <name evidence="5" type="ORF">Tci_525797</name>
</gene>
<organism evidence="5">
    <name type="scientific">Tanacetum cinerariifolium</name>
    <name type="common">Dalmatian daisy</name>
    <name type="synonym">Chrysanthemum cinerariifolium</name>
    <dbReference type="NCBI Taxonomy" id="118510"/>
    <lineage>
        <taxon>Eukaryota</taxon>
        <taxon>Viridiplantae</taxon>
        <taxon>Streptophyta</taxon>
        <taxon>Embryophyta</taxon>
        <taxon>Tracheophyta</taxon>
        <taxon>Spermatophyta</taxon>
        <taxon>Magnoliopsida</taxon>
        <taxon>eudicotyledons</taxon>
        <taxon>Gunneridae</taxon>
        <taxon>Pentapetalae</taxon>
        <taxon>asterids</taxon>
        <taxon>campanulids</taxon>
        <taxon>Asterales</taxon>
        <taxon>Asteraceae</taxon>
        <taxon>Asteroideae</taxon>
        <taxon>Anthemideae</taxon>
        <taxon>Anthemidinae</taxon>
        <taxon>Tanacetum</taxon>
    </lineage>
</organism>
<dbReference type="InterPro" id="IPR043502">
    <property type="entry name" value="DNA/RNA_pol_sf"/>
</dbReference>
<dbReference type="SUPFAM" id="SSF57756">
    <property type="entry name" value="Retrovirus zinc finger-like domains"/>
    <property type="match status" value="1"/>
</dbReference>
<evidence type="ECO:0000256" key="3">
    <source>
        <dbReference type="SAM" id="MobiDB-lite"/>
    </source>
</evidence>
<keyword evidence="2" id="KW-0862">Zinc</keyword>
<keyword evidence="1" id="KW-0064">Aspartyl protease</keyword>
<keyword evidence="1" id="KW-0378">Hydrolase</keyword>